<dbReference type="PANTHER" id="PTHR45947:SF3">
    <property type="entry name" value="SULFOQUINOVOSYL TRANSFERASE SQD2"/>
    <property type="match status" value="1"/>
</dbReference>
<feature type="domain" description="Glycosyl transferase family 1" evidence="1">
    <location>
        <begin position="17"/>
        <end position="178"/>
    </location>
</feature>
<accession>A0A9D1VTI3</accession>
<dbReference type="GO" id="GO:0016757">
    <property type="term" value="F:glycosyltransferase activity"/>
    <property type="evidence" value="ECO:0007669"/>
    <property type="project" value="UniProtKB-KW"/>
</dbReference>
<reference evidence="2" key="1">
    <citation type="journal article" date="2021" name="PeerJ">
        <title>Extensive microbial diversity within the chicken gut microbiome revealed by metagenomics and culture.</title>
        <authorList>
            <person name="Gilroy R."/>
            <person name="Ravi A."/>
            <person name="Getino M."/>
            <person name="Pursley I."/>
            <person name="Horton D.L."/>
            <person name="Alikhan N.F."/>
            <person name="Baker D."/>
            <person name="Gharbi K."/>
            <person name="Hall N."/>
            <person name="Watson M."/>
            <person name="Adriaenssens E.M."/>
            <person name="Foster-Nyarko E."/>
            <person name="Jarju S."/>
            <person name="Secka A."/>
            <person name="Antonio M."/>
            <person name="Oren A."/>
            <person name="Chaudhuri R.R."/>
            <person name="La Ragione R."/>
            <person name="Hildebrand F."/>
            <person name="Pallen M.J."/>
        </authorList>
    </citation>
    <scope>NUCLEOTIDE SEQUENCE</scope>
    <source>
        <strain evidence="2">26628</strain>
    </source>
</reference>
<feature type="non-terminal residue" evidence="2">
    <location>
        <position position="1"/>
    </location>
</feature>
<dbReference type="AlphaFoldDB" id="A0A9D1VTI3"/>
<reference evidence="2" key="2">
    <citation type="submission" date="2021-04" db="EMBL/GenBank/DDBJ databases">
        <authorList>
            <person name="Gilroy R."/>
        </authorList>
    </citation>
    <scope>NUCLEOTIDE SEQUENCE</scope>
    <source>
        <strain evidence="2">26628</strain>
    </source>
</reference>
<dbReference type="InterPro" id="IPR050194">
    <property type="entry name" value="Glycosyltransferase_grp1"/>
</dbReference>
<gene>
    <name evidence="2" type="ORF">H9737_03160</name>
</gene>
<dbReference type="InterPro" id="IPR001296">
    <property type="entry name" value="Glyco_trans_1"/>
</dbReference>
<comment type="caution">
    <text evidence="2">The sequence shown here is derived from an EMBL/GenBank/DDBJ whole genome shotgun (WGS) entry which is preliminary data.</text>
</comment>
<sequence>VVSNGVDPAFAPAAVPKPAQYADKFCILTTGRLVKEKCQEDLIRAIAHSRYADRIQLFIAGNGPLEKALRRAGGRLKNPPVIGFLPKEELARTINFCDLYVHPSYAEIESIACVEAITCGLVPVISDSRMSAAKHFALDEHNLCRANDVKALANAIDFMIENPAFRAKQREEYIRYAERFRIDKCIDKMEEMFADAVAGRHREQTC</sequence>
<proteinExistence type="predicted"/>
<keyword evidence="2" id="KW-0808">Transferase</keyword>
<name>A0A9D1VTI3_9FIRM</name>
<dbReference type="EC" id="2.4.-.-" evidence="2"/>
<dbReference type="Pfam" id="PF00534">
    <property type="entry name" value="Glycos_transf_1"/>
    <property type="match status" value="1"/>
</dbReference>
<dbReference type="Gene3D" id="3.40.50.2000">
    <property type="entry name" value="Glycogen Phosphorylase B"/>
    <property type="match status" value="1"/>
</dbReference>
<protein>
    <submittedName>
        <fullName evidence="2">Glycosyltransferase</fullName>
        <ecNumber evidence="2">2.4.-.-</ecNumber>
    </submittedName>
</protein>
<dbReference type="PANTHER" id="PTHR45947">
    <property type="entry name" value="SULFOQUINOVOSYL TRANSFERASE SQD2"/>
    <property type="match status" value="1"/>
</dbReference>
<dbReference type="SUPFAM" id="SSF53756">
    <property type="entry name" value="UDP-Glycosyltransferase/glycogen phosphorylase"/>
    <property type="match status" value="1"/>
</dbReference>
<evidence type="ECO:0000313" key="2">
    <source>
        <dbReference type="EMBL" id="HIX46671.1"/>
    </source>
</evidence>
<dbReference type="Proteomes" id="UP000824249">
    <property type="component" value="Unassembled WGS sequence"/>
</dbReference>
<evidence type="ECO:0000313" key="3">
    <source>
        <dbReference type="Proteomes" id="UP000824249"/>
    </source>
</evidence>
<organism evidence="2 3">
    <name type="scientific">Candidatus Borkfalkia faecigallinarum</name>
    <dbReference type="NCBI Taxonomy" id="2838509"/>
    <lineage>
        <taxon>Bacteria</taxon>
        <taxon>Bacillati</taxon>
        <taxon>Bacillota</taxon>
        <taxon>Clostridia</taxon>
        <taxon>Christensenellales</taxon>
        <taxon>Christensenellaceae</taxon>
        <taxon>Candidatus Borkfalkia</taxon>
    </lineage>
</organism>
<dbReference type="EMBL" id="DXFD01000052">
    <property type="protein sequence ID" value="HIX46671.1"/>
    <property type="molecule type" value="Genomic_DNA"/>
</dbReference>
<evidence type="ECO:0000259" key="1">
    <source>
        <dbReference type="Pfam" id="PF00534"/>
    </source>
</evidence>
<keyword evidence="2" id="KW-0328">Glycosyltransferase</keyword>